<name>Q10Z32_TRIEI</name>
<organism evidence="6">
    <name type="scientific">Trichodesmium erythraeum (strain IMS101)</name>
    <dbReference type="NCBI Taxonomy" id="203124"/>
    <lineage>
        <taxon>Bacteria</taxon>
        <taxon>Bacillati</taxon>
        <taxon>Cyanobacteriota</taxon>
        <taxon>Cyanophyceae</taxon>
        <taxon>Oscillatoriophycideae</taxon>
        <taxon>Oscillatoriales</taxon>
        <taxon>Microcoleaceae</taxon>
        <taxon>Trichodesmium</taxon>
    </lineage>
</organism>
<dbReference type="InterPro" id="IPR029052">
    <property type="entry name" value="Metallo-depent_PP-like"/>
</dbReference>
<dbReference type="PANTHER" id="PTHR42988">
    <property type="entry name" value="PHOSPHOHYDROLASE"/>
    <property type="match status" value="1"/>
</dbReference>
<feature type="domain" description="Calcineurin-like phosphoesterase" evidence="5">
    <location>
        <begin position="5"/>
        <end position="224"/>
    </location>
</feature>
<dbReference type="AlphaFoldDB" id="Q10Z32"/>
<dbReference type="EMBL" id="CP000393">
    <property type="protein sequence ID" value="ABG52492.1"/>
    <property type="molecule type" value="Genomic_DNA"/>
</dbReference>
<dbReference type="GO" id="GO:0016787">
    <property type="term" value="F:hydrolase activity"/>
    <property type="evidence" value="ECO:0007669"/>
    <property type="project" value="UniProtKB-KW"/>
</dbReference>
<dbReference type="KEGG" id="ter:Tery_3391"/>
<dbReference type="InterPro" id="IPR004843">
    <property type="entry name" value="Calcineurin-like_PHP"/>
</dbReference>
<dbReference type="Pfam" id="PF00149">
    <property type="entry name" value="Metallophos"/>
    <property type="match status" value="1"/>
</dbReference>
<comment type="similarity">
    <text evidence="4">Belongs to the cyclic nucleotide phosphodiesterase class-III family.</text>
</comment>
<keyword evidence="1" id="KW-0479">Metal-binding</keyword>
<proteinExistence type="inferred from homology"/>
<reference evidence="6" key="1">
    <citation type="submission" date="2006-06" db="EMBL/GenBank/DDBJ databases">
        <title>Complete sequence of Trichodesmium erythraeum IMS101.</title>
        <authorList>
            <consortium name="US DOE Joint Genome Institute"/>
            <person name="Copeland A."/>
            <person name="Lucas S."/>
            <person name="Lapidus A."/>
            <person name="Barry K."/>
            <person name="Detter J.C."/>
            <person name="Glavina del Rio T."/>
            <person name="Hammon N."/>
            <person name="Israni S."/>
            <person name="Dalin E."/>
            <person name="Tice H."/>
            <person name="Pitluck S."/>
            <person name="Kiss H."/>
            <person name="Munk A.C."/>
            <person name="Brettin T."/>
            <person name="Bruce D."/>
            <person name="Han C."/>
            <person name="Tapia R."/>
            <person name="Gilna P."/>
            <person name="Schmutz J."/>
            <person name="Larimer F."/>
            <person name="Land M."/>
            <person name="Hauser L."/>
            <person name="Kyrpides N."/>
            <person name="Kim E."/>
            <person name="Richardson P."/>
        </authorList>
    </citation>
    <scope>NUCLEOTIDE SEQUENCE [LARGE SCALE GENOMIC DNA]</scope>
    <source>
        <strain evidence="6">IMS101</strain>
    </source>
</reference>
<dbReference type="PANTHER" id="PTHR42988:SF2">
    <property type="entry name" value="CYCLIC NUCLEOTIDE PHOSPHODIESTERASE CBUA0032-RELATED"/>
    <property type="match status" value="1"/>
</dbReference>
<dbReference type="SUPFAM" id="SSF56300">
    <property type="entry name" value="Metallo-dependent phosphatases"/>
    <property type="match status" value="1"/>
</dbReference>
<dbReference type="Gene3D" id="3.60.21.10">
    <property type="match status" value="1"/>
</dbReference>
<accession>Q10Z32</accession>
<keyword evidence="3" id="KW-0408">Iron</keyword>
<sequence>MALNFRFAVASDLHIAVPHTISEKTHSFHLVEVSIPALELVLEHLSKLDIDFLLLPGDLTQDGEPENHTWLSQRLSALPYPVYVVPGNHDVPVKFANDYSIGLANFPSYYHHCGYDYQQRLYYSEQVLPGVRIIGLNSNQFDTSGKQKYTGGLESEQLDWLQQVLSIAEEELVIVMLHHNVIEHLPDQSHNSLGRRYMLENRSVLLDILQSAGVQLIFTGHLHVQDVAKDQGIYEITTGSLVSYPHPYRIIDFITNASGQKSLKIESYRINSLPNLPNLSDVSRSWIGDRSVYFMSKLLTSPPLNLSPELAAKLAPSLRYFWADIAYGDAVLDFPHFPPEVRRYFQSFNTTNSIDNNAILLLQ</sequence>
<keyword evidence="2" id="KW-0378">Hydrolase</keyword>
<gene>
    <name evidence="6" type="ordered locus">Tery_3391</name>
</gene>
<evidence type="ECO:0000313" key="6">
    <source>
        <dbReference type="EMBL" id="ABG52492.1"/>
    </source>
</evidence>
<dbReference type="HOGENOM" id="CLU_064678_0_0_3"/>
<dbReference type="OrthoDB" id="2036332at2"/>
<evidence type="ECO:0000256" key="1">
    <source>
        <dbReference type="ARBA" id="ARBA00022723"/>
    </source>
</evidence>
<dbReference type="InterPro" id="IPR050884">
    <property type="entry name" value="CNP_phosphodiesterase-III"/>
</dbReference>
<dbReference type="eggNOG" id="COG1409">
    <property type="taxonomic scope" value="Bacteria"/>
</dbReference>
<dbReference type="PIRSF" id="PIRSF035427">
    <property type="entry name" value="All2852"/>
    <property type="match status" value="1"/>
</dbReference>
<dbReference type="RefSeq" id="WP_011612837.1">
    <property type="nucleotide sequence ID" value="NC_008312.1"/>
</dbReference>
<dbReference type="STRING" id="203124.Tery_3391"/>
<protein>
    <submittedName>
        <fullName evidence="6">Metallophosphoesterase</fullName>
    </submittedName>
</protein>
<evidence type="ECO:0000259" key="5">
    <source>
        <dbReference type="Pfam" id="PF00149"/>
    </source>
</evidence>
<evidence type="ECO:0000256" key="2">
    <source>
        <dbReference type="ARBA" id="ARBA00022801"/>
    </source>
</evidence>
<dbReference type="InterPro" id="IPR011239">
    <property type="entry name" value="Pesterase_cyn"/>
</dbReference>
<dbReference type="GO" id="GO:0046872">
    <property type="term" value="F:metal ion binding"/>
    <property type="evidence" value="ECO:0007669"/>
    <property type="project" value="UniProtKB-KW"/>
</dbReference>
<evidence type="ECO:0000256" key="3">
    <source>
        <dbReference type="ARBA" id="ARBA00023004"/>
    </source>
</evidence>
<evidence type="ECO:0000256" key="4">
    <source>
        <dbReference type="ARBA" id="ARBA00025742"/>
    </source>
</evidence>